<dbReference type="Proteomes" id="UP001431010">
    <property type="component" value="Chromosome"/>
</dbReference>
<dbReference type="SUPFAM" id="SSF47226">
    <property type="entry name" value="Histidine-containing phosphotransfer domain, HPT domain"/>
    <property type="match status" value="1"/>
</dbReference>
<evidence type="ECO:0000256" key="1">
    <source>
        <dbReference type="ARBA" id="ARBA00023012"/>
    </source>
</evidence>
<dbReference type="InterPro" id="IPR008207">
    <property type="entry name" value="Sig_transdc_His_kin_Hpt_dom"/>
</dbReference>
<sequence length="118" mass="13136">MTDLVQFDESVYQILVSELGEEDALEVLRTFLDDTSGKFARMATRFEDPLELRREAHSIKSSSATFGFSALSRLSRELEVGSATMAPAQMLELVNKMQQSFEQAVLFAETKLLKPAAA</sequence>
<reference evidence="4" key="1">
    <citation type="journal article" date="2024" name="Antonie Van Leeuwenhoek">
        <title>Bradyrhizobium ontarionense sp. nov., a novel bacterial symbiont isolated from Aeschynomene indica (Indian jointvetch), harbours photosynthesis, nitrogen fixation and nitrous oxide (N2O) reductase genes.</title>
        <authorList>
            <person name="Bromfield E.S.P."/>
            <person name="Cloutier S."/>
        </authorList>
    </citation>
    <scope>NUCLEOTIDE SEQUENCE</scope>
    <source>
        <strain evidence="4">A19</strain>
    </source>
</reference>
<evidence type="ECO:0000313" key="5">
    <source>
        <dbReference type="Proteomes" id="UP001431010"/>
    </source>
</evidence>
<dbReference type="Pfam" id="PF01627">
    <property type="entry name" value="Hpt"/>
    <property type="match status" value="1"/>
</dbReference>
<dbReference type="RefSeq" id="WP_231322316.1">
    <property type="nucleotide sequence ID" value="NZ_CP088156.1"/>
</dbReference>
<keyword evidence="5" id="KW-1185">Reference proteome</keyword>
<organism evidence="4 5">
    <name type="scientific">Bradyrhizobium ontarionense</name>
    <dbReference type="NCBI Taxonomy" id="2898149"/>
    <lineage>
        <taxon>Bacteria</taxon>
        <taxon>Pseudomonadati</taxon>
        <taxon>Pseudomonadota</taxon>
        <taxon>Alphaproteobacteria</taxon>
        <taxon>Hyphomicrobiales</taxon>
        <taxon>Nitrobacteraceae</taxon>
        <taxon>Bradyrhizobium</taxon>
    </lineage>
</organism>
<proteinExistence type="predicted"/>
<protein>
    <submittedName>
        <fullName evidence="4">Hpt domain-containing protein</fullName>
    </submittedName>
</protein>
<feature type="modified residue" description="Phosphohistidine" evidence="2">
    <location>
        <position position="57"/>
    </location>
</feature>
<dbReference type="EMBL" id="CP088156">
    <property type="protein sequence ID" value="UFZ04895.1"/>
    <property type="molecule type" value="Genomic_DNA"/>
</dbReference>
<dbReference type="PROSITE" id="PS50894">
    <property type="entry name" value="HPT"/>
    <property type="match status" value="1"/>
</dbReference>
<evidence type="ECO:0000256" key="2">
    <source>
        <dbReference type="PROSITE-ProRule" id="PRU00110"/>
    </source>
</evidence>
<evidence type="ECO:0000259" key="3">
    <source>
        <dbReference type="PROSITE" id="PS50894"/>
    </source>
</evidence>
<dbReference type="InterPro" id="IPR036641">
    <property type="entry name" value="HPT_dom_sf"/>
</dbReference>
<gene>
    <name evidence="4" type="ORF">LQG66_00800</name>
</gene>
<accession>A0ABY3RBW6</accession>
<feature type="domain" description="HPt" evidence="3">
    <location>
        <begin position="17"/>
        <end position="111"/>
    </location>
</feature>
<dbReference type="Gene3D" id="1.20.120.160">
    <property type="entry name" value="HPT domain"/>
    <property type="match status" value="1"/>
</dbReference>
<keyword evidence="2" id="KW-0597">Phosphoprotein</keyword>
<name>A0ABY3RBW6_9BRAD</name>
<keyword evidence="1" id="KW-0902">Two-component regulatory system</keyword>
<evidence type="ECO:0000313" key="4">
    <source>
        <dbReference type="EMBL" id="UFZ04895.1"/>
    </source>
</evidence>